<feature type="binding site" evidence="2">
    <location>
        <position position="71"/>
    </location>
    <ligand>
        <name>Zn(2+)</name>
        <dbReference type="ChEBI" id="CHEBI:29105"/>
        <label>2</label>
    </ligand>
</feature>
<keyword evidence="2" id="KW-0479">Metal-binding</keyword>
<dbReference type="Proteomes" id="UP000051373">
    <property type="component" value="Unassembled WGS sequence"/>
</dbReference>
<comment type="caution">
    <text evidence="3">The sequence shown here is derived from an EMBL/GenBank/DDBJ whole genome shotgun (WGS) entry which is preliminary data.</text>
</comment>
<dbReference type="Pfam" id="PF04951">
    <property type="entry name" value="Peptidase_M55"/>
    <property type="match status" value="1"/>
</dbReference>
<evidence type="ECO:0000313" key="3">
    <source>
        <dbReference type="EMBL" id="KPK62080.1"/>
    </source>
</evidence>
<organism evidence="3 4">
    <name type="scientific">candidate division WOR_3 bacterium SM23_42</name>
    <dbReference type="NCBI Taxonomy" id="1703779"/>
    <lineage>
        <taxon>Bacteria</taxon>
        <taxon>Bacteria division WOR-3</taxon>
    </lineage>
</organism>
<feature type="active site" description="Nucleophile" evidence="1">
    <location>
        <position position="83"/>
    </location>
</feature>
<name>A0A0S8FMV2_UNCW3</name>
<dbReference type="CDD" id="cd08663">
    <property type="entry name" value="DAP_dppA_1"/>
    <property type="match status" value="1"/>
</dbReference>
<dbReference type="InterPro" id="IPR007035">
    <property type="entry name" value="Peptidase_M55"/>
</dbReference>
<dbReference type="GO" id="GO:0046872">
    <property type="term" value="F:metal ion binding"/>
    <property type="evidence" value="ECO:0007669"/>
    <property type="project" value="UniProtKB-KW"/>
</dbReference>
<dbReference type="PIRSF" id="PIRSF015853">
    <property type="entry name" value="Pep_DppA"/>
    <property type="match status" value="1"/>
</dbReference>
<evidence type="ECO:0008006" key="5">
    <source>
        <dbReference type="Google" id="ProtNLM"/>
    </source>
</evidence>
<dbReference type="InterPro" id="IPR027476">
    <property type="entry name" value="DppA_N"/>
</dbReference>
<gene>
    <name evidence="3" type="ORF">AMJ83_11675</name>
</gene>
<dbReference type="InterPro" id="IPR036177">
    <property type="entry name" value="Peptidase_M55_sf"/>
</dbReference>
<dbReference type="SUPFAM" id="SSF63992">
    <property type="entry name" value="Dipeptide transport protein"/>
    <property type="match status" value="1"/>
</dbReference>
<feature type="binding site" evidence="2">
    <location>
        <position position="27"/>
    </location>
    <ligand>
        <name>Zn(2+)</name>
        <dbReference type="ChEBI" id="CHEBI:29105"/>
        <label>2</label>
    </ligand>
</feature>
<evidence type="ECO:0000313" key="4">
    <source>
        <dbReference type="Proteomes" id="UP000051373"/>
    </source>
</evidence>
<feature type="binding site" evidence="2">
    <location>
        <position position="102"/>
    </location>
    <ligand>
        <name>Zn(2+)</name>
        <dbReference type="ChEBI" id="CHEBI:29105"/>
        <label>2</label>
    </ligand>
</feature>
<dbReference type="Gene3D" id="3.40.50.10780">
    <property type="entry name" value="Dipeptide transport protein"/>
    <property type="match status" value="1"/>
</dbReference>
<protein>
    <recommendedName>
        <fullName evidence="5">Peptidase M55</fullName>
    </recommendedName>
</protein>
<feature type="non-terminal residue" evidence="3">
    <location>
        <position position="1"/>
    </location>
</feature>
<proteinExistence type="predicted"/>
<sequence>TQEVNAAIRGIRKSGQTIGVITVCDSHAAGENILIEELESGVNLIKGTPRKYYMMQGISKEYDVAFFVGYHPMAGTQHGGMEHTYSSISVYNVSINGQYVGETEINAALAGHYRVPLGLVTGDNMLLKEVRKFFDEQIEVVLTKHGISRFAAQCRHPKDVHEEIEMKAARVMKKIQELKIFRFKIPLSAEIDLSTTLIADMAELIPGVKRIDGRKLIFRAKDILEFYRILRLVCTLGLYANSLLT</sequence>
<evidence type="ECO:0000256" key="2">
    <source>
        <dbReference type="PIRSR" id="PIRSR015853-2"/>
    </source>
</evidence>
<dbReference type="STRING" id="1703779.AMJ83_11675"/>
<reference evidence="3 4" key="1">
    <citation type="journal article" date="2015" name="Microbiome">
        <title>Genomic resolution of linkages in carbon, nitrogen, and sulfur cycling among widespread estuary sediment bacteria.</title>
        <authorList>
            <person name="Baker B.J."/>
            <person name="Lazar C.S."/>
            <person name="Teske A.P."/>
            <person name="Dick G.J."/>
        </authorList>
    </citation>
    <scope>NUCLEOTIDE SEQUENCE [LARGE SCALE GENOMIC DNA]</scope>
    <source>
        <strain evidence="3">SM23_42</strain>
    </source>
</reference>
<keyword evidence="2" id="KW-0862">Zinc</keyword>
<dbReference type="Gene3D" id="3.30.1360.130">
    <property type="entry name" value="Dipeptide transport protein"/>
    <property type="match status" value="1"/>
</dbReference>
<evidence type="ECO:0000256" key="1">
    <source>
        <dbReference type="PIRSR" id="PIRSR015853-1"/>
    </source>
</evidence>
<dbReference type="AlphaFoldDB" id="A0A0S8FMV2"/>
<dbReference type="EMBL" id="LJUJ01000055">
    <property type="protein sequence ID" value="KPK62080.1"/>
    <property type="molecule type" value="Genomic_DNA"/>
</dbReference>
<accession>A0A0S8FMV2</accession>